<organism evidence="2 3">
    <name type="scientific">Furfurilactobacillus curtus</name>
    <dbReference type="NCBI Taxonomy" id="1746200"/>
    <lineage>
        <taxon>Bacteria</taxon>
        <taxon>Bacillati</taxon>
        <taxon>Bacillota</taxon>
        <taxon>Bacilli</taxon>
        <taxon>Lactobacillales</taxon>
        <taxon>Lactobacillaceae</taxon>
        <taxon>Furfurilactobacillus</taxon>
    </lineage>
</organism>
<dbReference type="Gene3D" id="2.40.50.1020">
    <property type="entry name" value="LytTr DNA-binding domain"/>
    <property type="match status" value="1"/>
</dbReference>
<dbReference type="RefSeq" id="WP_407882206.1">
    <property type="nucleotide sequence ID" value="NZ_BQXO01000001.1"/>
</dbReference>
<dbReference type="PANTHER" id="PTHR37299:SF1">
    <property type="entry name" value="STAGE 0 SPORULATION PROTEIN A HOMOLOG"/>
    <property type="match status" value="1"/>
</dbReference>
<accession>A0ABQ5JKM0</accession>
<dbReference type="Pfam" id="PF04397">
    <property type="entry name" value="LytTR"/>
    <property type="match status" value="1"/>
</dbReference>
<dbReference type="PANTHER" id="PTHR37299">
    <property type="entry name" value="TRANSCRIPTIONAL REGULATOR-RELATED"/>
    <property type="match status" value="1"/>
</dbReference>
<evidence type="ECO:0000259" key="1">
    <source>
        <dbReference type="PROSITE" id="PS50930"/>
    </source>
</evidence>
<protein>
    <recommendedName>
        <fullName evidence="1">HTH LytTR-type domain-containing protein</fullName>
    </recommendedName>
</protein>
<dbReference type="PROSITE" id="PS50930">
    <property type="entry name" value="HTH_LYTTR"/>
    <property type="match status" value="1"/>
</dbReference>
<dbReference type="InterPro" id="IPR007492">
    <property type="entry name" value="LytTR_DNA-bd_dom"/>
</dbReference>
<dbReference type="Proteomes" id="UP001628078">
    <property type="component" value="Unassembled WGS sequence"/>
</dbReference>
<reference evidence="2 3" key="1">
    <citation type="submission" date="2022-03" db="EMBL/GenBank/DDBJ databases">
        <title>Draft genome sequence of Furfurilactobacillus curtus JCM 31185.</title>
        <authorList>
            <person name="Suzuki S."/>
            <person name="Endo A."/>
            <person name="Kajikawa A."/>
        </authorList>
    </citation>
    <scope>NUCLEOTIDE SEQUENCE [LARGE SCALE GENOMIC DNA]</scope>
    <source>
        <strain evidence="2 3">JCM 31185</strain>
    </source>
</reference>
<proteinExistence type="predicted"/>
<dbReference type="InterPro" id="IPR046947">
    <property type="entry name" value="LytR-like"/>
</dbReference>
<dbReference type="SMART" id="SM00850">
    <property type="entry name" value="LytTR"/>
    <property type="match status" value="1"/>
</dbReference>
<evidence type="ECO:0000313" key="2">
    <source>
        <dbReference type="EMBL" id="GKT04938.1"/>
    </source>
</evidence>
<evidence type="ECO:0000313" key="3">
    <source>
        <dbReference type="Proteomes" id="UP001628078"/>
    </source>
</evidence>
<name>A0ABQ5JKM0_9LACO</name>
<comment type="caution">
    <text evidence="2">The sequence shown here is derived from an EMBL/GenBank/DDBJ whole genome shotgun (WGS) entry which is preliminary data.</text>
</comment>
<feature type="domain" description="HTH LytTR-type" evidence="1">
    <location>
        <begin position="43"/>
        <end position="147"/>
    </location>
</feature>
<gene>
    <name evidence="2" type="ORF">JCM31185_02270</name>
</gene>
<dbReference type="EMBL" id="BQXO01000001">
    <property type="protein sequence ID" value="GKT04938.1"/>
    <property type="molecule type" value="Genomic_DNA"/>
</dbReference>
<keyword evidence="3" id="KW-1185">Reference proteome</keyword>
<sequence length="159" mass="18027">MEINFALRNQSLISVTIFAQQKTPLVGRLITYLENFNDDDDRLLIRQHGQQILVEPRTIVAIEIAHKELTIATRTQTYHTFGSLTSILNALPDGLLFMVSQSVAINLRYLNRLDASFSGTMMAQLDHHLSIAIFRRYVPSLRKAVYNRSRSLTGGVSHD</sequence>